<feature type="domain" description="XPG N-terminal" evidence="12">
    <location>
        <begin position="1"/>
        <end position="99"/>
    </location>
</feature>
<feature type="domain" description="XPG-I" evidence="11">
    <location>
        <begin position="138"/>
        <end position="209"/>
    </location>
</feature>
<feature type="compositionally biased region" description="Acidic residues" evidence="10">
    <location>
        <begin position="500"/>
        <end position="515"/>
    </location>
</feature>
<keyword evidence="7" id="KW-0460">Magnesium</keyword>
<comment type="caution">
    <text evidence="13">The sequence shown here is derived from an EMBL/GenBank/DDBJ whole genome shotgun (WGS) entry which is preliminary data.</text>
</comment>
<proteinExistence type="predicted"/>
<dbReference type="PANTHER" id="PTHR11081">
    <property type="entry name" value="FLAP ENDONUCLEASE FAMILY MEMBER"/>
    <property type="match status" value="1"/>
</dbReference>
<keyword evidence="14" id="KW-1185">Reference proteome</keyword>
<dbReference type="GeneID" id="30031196"/>
<evidence type="ECO:0000256" key="5">
    <source>
        <dbReference type="ARBA" id="ARBA00022763"/>
    </source>
</evidence>
<feature type="compositionally biased region" description="Polar residues" evidence="10">
    <location>
        <begin position="588"/>
        <end position="597"/>
    </location>
</feature>
<dbReference type="GO" id="GO:0005634">
    <property type="term" value="C:nucleus"/>
    <property type="evidence" value="ECO:0007669"/>
    <property type="project" value="UniProtKB-SubCell"/>
</dbReference>
<evidence type="ECO:0000256" key="3">
    <source>
        <dbReference type="ARBA" id="ARBA00022722"/>
    </source>
</evidence>
<dbReference type="OrthoDB" id="26491at2759"/>
<evidence type="ECO:0000259" key="11">
    <source>
        <dbReference type="SMART" id="SM00484"/>
    </source>
</evidence>
<dbReference type="EMBL" id="LXTC01000009">
    <property type="protein sequence ID" value="OBA18043.1"/>
    <property type="molecule type" value="Genomic_DNA"/>
</dbReference>
<dbReference type="FunFam" id="3.40.50.1010:FF:000002">
    <property type="entry name" value="Exonuclease 1, putative"/>
    <property type="match status" value="1"/>
</dbReference>
<dbReference type="InterPro" id="IPR006086">
    <property type="entry name" value="XPG-I_dom"/>
</dbReference>
<organism evidence="13 14">
    <name type="scientific">Metschnikowia bicuspidata var. bicuspidata NRRL YB-4993</name>
    <dbReference type="NCBI Taxonomy" id="869754"/>
    <lineage>
        <taxon>Eukaryota</taxon>
        <taxon>Fungi</taxon>
        <taxon>Dikarya</taxon>
        <taxon>Ascomycota</taxon>
        <taxon>Saccharomycotina</taxon>
        <taxon>Pichiomycetes</taxon>
        <taxon>Metschnikowiaceae</taxon>
        <taxon>Metschnikowia</taxon>
    </lineage>
</organism>
<dbReference type="SMART" id="SM00485">
    <property type="entry name" value="XPGN"/>
    <property type="match status" value="1"/>
</dbReference>
<dbReference type="Proteomes" id="UP000092555">
    <property type="component" value="Unassembled WGS sequence"/>
</dbReference>
<keyword evidence="5" id="KW-0227">DNA damage</keyword>
<evidence type="ECO:0000256" key="2">
    <source>
        <dbReference type="ARBA" id="ARBA00004123"/>
    </source>
</evidence>
<evidence type="ECO:0000256" key="4">
    <source>
        <dbReference type="ARBA" id="ARBA00022723"/>
    </source>
</evidence>
<dbReference type="SUPFAM" id="SSF88723">
    <property type="entry name" value="PIN domain-like"/>
    <property type="match status" value="1"/>
</dbReference>
<dbReference type="InterPro" id="IPR006085">
    <property type="entry name" value="XPG_DNA_repair_N"/>
</dbReference>
<feature type="compositionally biased region" description="Polar residues" evidence="10">
    <location>
        <begin position="443"/>
        <end position="454"/>
    </location>
</feature>
<evidence type="ECO:0000259" key="12">
    <source>
        <dbReference type="SMART" id="SM00485"/>
    </source>
</evidence>
<keyword evidence="4" id="KW-0479">Metal-binding</keyword>
<dbReference type="Pfam" id="PF00867">
    <property type="entry name" value="XPG_I"/>
    <property type="match status" value="1"/>
</dbReference>
<dbReference type="GO" id="GO:0003677">
    <property type="term" value="F:DNA binding"/>
    <property type="evidence" value="ECO:0007669"/>
    <property type="project" value="InterPro"/>
</dbReference>
<dbReference type="GO" id="GO:0046872">
    <property type="term" value="F:metal ion binding"/>
    <property type="evidence" value="ECO:0007669"/>
    <property type="project" value="UniProtKB-KW"/>
</dbReference>
<feature type="region of interest" description="Disordered" evidence="10">
    <location>
        <begin position="359"/>
        <end position="515"/>
    </location>
</feature>
<evidence type="ECO:0000256" key="7">
    <source>
        <dbReference type="ARBA" id="ARBA00022842"/>
    </source>
</evidence>
<dbReference type="InterPro" id="IPR029060">
    <property type="entry name" value="PIN-like_dom_sf"/>
</dbReference>
<dbReference type="InterPro" id="IPR044752">
    <property type="entry name" value="PIN-like_EXO1"/>
</dbReference>
<dbReference type="GO" id="GO:0017108">
    <property type="term" value="F:5'-flap endonuclease activity"/>
    <property type="evidence" value="ECO:0007669"/>
    <property type="project" value="TreeGrafter"/>
</dbReference>
<dbReference type="SMART" id="SM00279">
    <property type="entry name" value="HhH2"/>
    <property type="match status" value="1"/>
</dbReference>
<feature type="region of interest" description="Disordered" evidence="10">
    <location>
        <begin position="571"/>
        <end position="602"/>
    </location>
</feature>
<dbReference type="AlphaFoldDB" id="A0A1A0H260"/>
<evidence type="ECO:0000256" key="8">
    <source>
        <dbReference type="ARBA" id="ARBA00023204"/>
    </source>
</evidence>
<feature type="compositionally biased region" description="Low complexity" evidence="10">
    <location>
        <begin position="382"/>
        <end position="395"/>
    </location>
</feature>
<gene>
    <name evidence="13" type="ORF">METBIDRAFT_47783</name>
</gene>
<dbReference type="Pfam" id="PF00752">
    <property type="entry name" value="XPG_N"/>
    <property type="match status" value="1"/>
</dbReference>
<feature type="compositionally biased region" description="Low complexity" evidence="10">
    <location>
        <begin position="362"/>
        <end position="375"/>
    </location>
</feature>
<dbReference type="PANTHER" id="PTHR11081:SF65">
    <property type="entry name" value="DNA DAMAGE-INDUCIBLE PROTEIN DIN7-RELATED"/>
    <property type="match status" value="1"/>
</dbReference>
<dbReference type="Gene3D" id="3.40.50.1010">
    <property type="entry name" value="5'-nuclease"/>
    <property type="match status" value="1"/>
</dbReference>
<evidence type="ECO:0000313" key="13">
    <source>
        <dbReference type="EMBL" id="OBA18043.1"/>
    </source>
</evidence>
<comment type="subcellular location">
    <subcellularLocation>
        <location evidence="2">Nucleus</location>
    </subcellularLocation>
</comment>
<name>A0A1A0H260_9ASCO</name>
<keyword evidence="6" id="KW-0378">Hydrolase</keyword>
<evidence type="ECO:0000256" key="1">
    <source>
        <dbReference type="ARBA" id="ARBA00001946"/>
    </source>
</evidence>
<protein>
    <submittedName>
        <fullName evidence="13">PIN domain-like protein</fullName>
    </submittedName>
</protein>
<evidence type="ECO:0000256" key="6">
    <source>
        <dbReference type="ARBA" id="ARBA00022801"/>
    </source>
</evidence>
<sequence length="660" mass="71213">MGVTGLLQQLKQIQETTSLSKYKGKTLAVDTYGWLHRGLILCAQDLCTDAPTRGYITSVMKKVDMLLHFGVTPVMVFDGSPLPTKEGTHVERRLKREKARAQAQALVKRGDRKAAWKEYMKAAEVTPEMAKSVMVELDRRHVRYVVAPYEADPQMVYLEKTGAVDGILSEDLDLLVFGCTRLITKLNDYGGCVEICTGNLHKVPRMLLHTYTPAQWRLVAILSGCDYTKGVPGVGLKTAFSLVLRLGDLARIVAALRADNKPVPDDFMDEALRADLAFQYQKVFDPATQALTTLCAVAPDAGLDMHMLELCCGRRLAPHVHAGICAGKLHPSSHKPLVSREQNLLVARSHSVNAMPAAFRGSTTTTASNTSTSTAQVRKPLSSSRSIESFFQSSRPVLKAPASTAPRPAGALKRPGDPASQLSPSSKKLRRFQSVPSPGAGGSTQSKFFSSSQPMLPPVAVPRACPGDDADTGFLTGDSEVPESSSPIRTGAAAGLAGCDTDDDGDAADADDGYENEIDESPIKTERISLLWRQRFAMAAPGGEDACAFPSPKQTCVKAAAVKVQLTPTKNVRADRGSAPEVDDAQSLDDSPVSSPNPQTPEHVLEKRMLAEDSSQLKSLQPTCVSEIDEDLDVSPVRTALVLPKRKPALKLLRFAFTGR</sequence>
<dbReference type="SUPFAM" id="SSF47807">
    <property type="entry name" value="5' to 3' exonuclease, C-terminal subdomain"/>
    <property type="match status" value="1"/>
</dbReference>
<keyword evidence="9" id="KW-0539">Nucleus</keyword>
<dbReference type="SMART" id="SM00484">
    <property type="entry name" value="XPGI"/>
    <property type="match status" value="1"/>
</dbReference>
<evidence type="ECO:0000256" key="9">
    <source>
        <dbReference type="ARBA" id="ARBA00023242"/>
    </source>
</evidence>
<keyword evidence="8" id="KW-0234">DNA repair</keyword>
<dbReference type="CDD" id="cd09857">
    <property type="entry name" value="PIN_EXO1"/>
    <property type="match status" value="1"/>
</dbReference>
<dbReference type="STRING" id="869754.A0A1A0H260"/>
<dbReference type="RefSeq" id="XP_018709438.1">
    <property type="nucleotide sequence ID" value="XM_018858220.1"/>
</dbReference>
<reference evidence="13 14" key="1">
    <citation type="submission" date="2016-05" db="EMBL/GenBank/DDBJ databases">
        <title>Comparative genomics of biotechnologically important yeasts.</title>
        <authorList>
            <consortium name="DOE Joint Genome Institute"/>
            <person name="Riley R."/>
            <person name="Haridas S."/>
            <person name="Wolfe K.H."/>
            <person name="Lopes M.R."/>
            <person name="Hittinger C.T."/>
            <person name="Goker M."/>
            <person name="Salamov A."/>
            <person name="Wisecaver J."/>
            <person name="Long T.M."/>
            <person name="Aerts A.L."/>
            <person name="Barry K."/>
            <person name="Choi C."/>
            <person name="Clum A."/>
            <person name="Coughlan A.Y."/>
            <person name="Deshpande S."/>
            <person name="Douglass A.P."/>
            <person name="Hanson S.J."/>
            <person name="Klenk H.-P."/>
            <person name="LaButti K."/>
            <person name="Lapidus A."/>
            <person name="Lindquist E."/>
            <person name="Lipzen A."/>
            <person name="Meier-kolthoff J.P."/>
            <person name="Ohm R.A."/>
            <person name="Otillar R.P."/>
            <person name="Pangilinan J."/>
            <person name="Peng Y."/>
            <person name="Rokas A."/>
            <person name="Rosa C.A."/>
            <person name="Scheuner C."/>
            <person name="Sibirny A.A."/>
            <person name="Slot J.C."/>
            <person name="Stielow J.B."/>
            <person name="Sun H."/>
            <person name="Kurtzman C.P."/>
            <person name="Blackwell M."/>
            <person name="Grigoriev I.V."/>
            <person name="Jeffries T.W."/>
        </authorList>
    </citation>
    <scope>NUCLEOTIDE SEQUENCE [LARGE SCALE GENOMIC DNA]</scope>
    <source>
        <strain evidence="13 14">NRRL YB-4993</strain>
    </source>
</reference>
<dbReference type="InterPro" id="IPR036279">
    <property type="entry name" value="5-3_exonuclease_C_sf"/>
</dbReference>
<evidence type="ECO:0000313" key="14">
    <source>
        <dbReference type="Proteomes" id="UP000092555"/>
    </source>
</evidence>
<evidence type="ECO:0000256" key="10">
    <source>
        <dbReference type="SAM" id="MobiDB-lite"/>
    </source>
</evidence>
<dbReference type="PRINTS" id="PR00853">
    <property type="entry name" value="XPGRADSUPER"/>
</dbReference>
<dbReference type="Gene3D" id="1.10.150.20">
    <property type="entry name" value="5' to 3' exonuclease, C-terminal subdomain"/>
    <property type="match status" value="1"/>
</dbReference>
<dbReference type="InterPro" id="IPR008918">
    <property type="entry name" value="HhH2"/>
</dbReference>
<accession>A0A1A0H260</accession>
<dbReference type="InterPro" id="IPR006084">
    <property type="entry name" value="XPG/Rad2"/>
</dbReference>
<comment type="cofactor">
    <cofactor evidence="1">
        <name>Mg(2+)</name>
        <dbReference type="ChEBI" id="CHEBI:18420"/>
    </cofactor>
</comment>
<keyword evidence="3" id="KW-0540">Nuclease</keyword>
<dbReference type="GO" id="GO:0006281">
    <property type="term" value="P:DNA repair"/>
    <property type="evidence" value="ECO:0007669"/>
    <property type="project" value="UniProtKB-KW"/>
</dbReference>